<gene>
    <name evidence="3" type="ORF">ERUC_LOCUS38532</name>
</gene>
<feature type="non-terminal residue" evidence="3">
    <location>
        <position position="1"/>
    </location>
</feature>
<dbReference type="CDD" id="cd01767">
    <property type="entry name" value="UBX"/>
    <property type="match status" value="1"/>
</dbReference>
<dbReference type="InterPro" id="IPR029071">
    <property type="entry name" value="Ubiquitin-like_domsf"/>
</dbReference>
<dbReference type="InterPro" id="IPR001012">
    <property type="entry name" value="UBX_dom"/>
</dbReference>
<dbReference type="PANTHER" id="PTHR23322">
    <property type="entry name" value="FAS-ASSOCIATED PROTEIN"/>
    <property type="match status" value="1"/>
</dbReference>
<reference evidence="3 4" key="1">
    <citation type="submission" date="2022-03" db="EMBL/GenBank/DDBJ databases">
        <authorList>
            <person name="Macdonald S."/>
            <person name="Ahmed S."/>
            <person name="Newling K."/>
        </authorList>
    </citation>
    <scope>NUCLEOTIDE SEQUENCE [LARGE SCALE GENOMIC DNA]</scope>
</reference>
<dbReference type="Gene3D" id="3.10.20.90">
    <property type="entry name" value="Phosphatidylinositol 3-kinase Catalytic Subunit, Chain A, domain 1"/>
    <property type="match status" value="1"/>
</dbReference>
<organism evidence="3 4">
    <name type="scientific">Eruca vesicaria subsp. sativa</name>
    <name type="common">Garden rocket</name>
    <name type="synonym">Eruca sativa</name>
    <dbReference type="NCBI Taxonomy" id="29727"/>
    <lineage>
        <taxon>Eukaryota</taxon>
        <taxon>Viridiplantae</taxon>
        <taxon>Streptophyta</taxon>
        <taxon>Embryophyta</taxon>
        <taxon>Tracheophyta</taxon>
        <taxon>Spermatophyta</taxon>
        <taxon>Magnoliopsida</taxon>
        <taxon>eudicotyledons</taxon>
        <taxon>Gunneridae</taxon>
        <taxon>Pentapetalae</taxon>
        <taxon>rosids</taxon>
        <taxon>malvids</taxon>
        <taxon>Brassicales</taxon>
        <taxon>Brassicaceae</taxon>
        <taxon>Brassiceae</taxon>
        <taxon>Eruca</taxon>
    </lineage>
</organism>
<dbReference type="EMBL" id="CAKOAT010695820">
    <property type="protein sequence ID" value="CAH8386049.1"/>
    <property type="molecule type" value="Genomic_DNA"/>
</dbReference>
<evidence type="ECO:0000259" key="2">
    <source>
        <dbReference type="PROSITE" id="PS50033"/>
    </source>
</evidence>
<evidence type="ECO:0000256" key="1">
    <source>
        <dbReference type="ARBA" id="ARBA00022786"/>
    </source>
</evidence>
<dbReference type="PROSITE" id="PS50033">
    <property type="entry name" value="UBX"/>
    <property type="match status" value="1"/>
</dbReference>
<feature type="domain" description="UBX" evidence="2">
    <location>
        <begin position="77"/>
        <end position="151"/>
    </location>
</feature>
<dbReference type="Proteomes" id="UP001642260">
    <property type="component" value="Unassembled WGS sequence"/>
</dbReference>
<proteinExistence type="predicted"/>
<evidence type="ECO:0000313" key="4">
    <source>
        <dbReference type="Proteomes" id="UP001642260"/>
    </source>
</evidence>
<dbReference type="InterPro" id="IPR050730">
    <property type="entry name" value="UBX_domain-protein"/>
</dbReference>
<keyword evidence="1" id="KW-0833">Ubl conjugation pathway</keyword>
<dbReference type="PANTHER" id="PTHR23322:SF78">
    <property type="entry name" value="PLANT UBX DOMAIN-CONTAINING PROTEIN 16-RELATED"/>
    <property type="match status" value="1"/>
</dbReference>
<keyword evidence="4" id="KW-1185">Reference proteome</keyword>
<evidence type="ECO:0000313" key="3">
    <source>
        <dbReference type="EMBL" id="CAH8386049.1"/>
    </source>
</evidence>
<protein>
    <recommendedName>
        <fullName evidence="2">UBX domain-containing protein</fullName>
    </recommendedName>
</protein>
<dbReference type="Pfam" id="PF00789">
    <property type="entry name" value="UBX"/>
    <property type="match status" value="1"/>
</dbReference>
<sequence length="153" mass="17653">TTVKSTVRFRSLAKRSFAMLESQTLVENSSPFIDTKRRKHCPDASEASESTTTTTTYLFQTRLLGTRNCPSHIEIWICVRLPDGRRVQRSFLKCESVQLLWSFCYSQIDQSERNKPFKLFQAVPGYYKNLYYGSDTSFEQSGLPNSLISLTWV</sequence>
<comment type="caution">
    <text evidence="3">The sequence shown here is derived from an EMBL/GenBank/DDBJ whole genome shotgun (WGS) entry which is preliminary data.</text>
</comment>
<dbReference type="AlphaFoldDB" id="A0ABC8LRI4"/>
<name>A0ABC8LRI4_ERUVS</name>
<dbReference type="SUPFAM" id="SSF54236">
    <property type="entry name" value="Ubiquitin-like"/>
    <property type="match status" value="1"/>
</dbReference>
<accession>A0ABC8LRI4</accession>